<dbReference type="GO" id="GO:0005634">
    <property type="term" value="C:nucleus"/>
    <property type="evidence" value="ECO:0007669"/>
    <property type="project" value="TreeGrafter"/>
</dbReference>
<dbReference type="Proteomes" id="UP000654075">
    <property type="component" value="Unassembled WGS sequence"/>
</dbReference>
<evidence type="ECO:0000313" key="8">
    <source>
        <dbReference type="EMBL" id="CAE8593153.1"/>
    </source>
</evidence>
<reference evidence="8" key="1">
    <citation type="submission" date="2021-02" db="EMBL/GenBank/DDBJ databases">
        <authorList>
            <person name="Dougan E. K."/>
            <person name="Rhodes N."/>
            <person name="Thang M."/>
            <person name="Chan C."/>
        </authorList>
    </citation>
    <scope>NUCLEOTIDE SEQUENCE</scope>
</reference>
<dbReference type="GO" id="GO:0005829">
    <property type="term" value="C:cytosol"/>
    <property type="evidence" value="ECO:0007669"/>
    <property type="project" value="TreeGrafter"/>
</dbReference>
<keyword evidence="2 4" id="KW-0697">Rotamase</keyword>
<name>A0A813E047_POLGL</name>
<comment type="catalytic activity">
    <reaction evidence="1 5">
        <text>[protein]-peptidylproline (omega=180) = [protein]-peptidylproline (omega=0)</text>
        <dbReference type="Rhea" id="RHEA:16237"/>
        <dbReference type="Rhea" id="RHEA-COMP:10747"/>
        <dbReference type="Rhea" id="RHEA-COMP:10748"/>
        <dbReference type="ChEBI" id="CHEBI:83833"/>
        <dbReference type="ChEBI" id="CHEBI:83834"/>
        <dbReference type="EC" id="5.2.1.8"/>
    </reaction>
</comment>
<feature type="compositionally biased region" description="Low complexity" evidence="6">
    <location>
        <begin position="1"/>
        <end position="10"/>
    </location>
</feature>
<dbReference type="InterPro" id="IPR051370">
    <property type="entry name" value="PPIase_Pin1"/>
</dbReference>
<keyword evidence="9" id="KW-1185">Reference proteome</keyword>
<organism evidence="8 9">
    <name type="scientific">Polarella glacialis</name>
    <name type="common">Dinoflagellate</name>
    <dbReference type="NCBI Taxonomy" id="89957"/>
    <lineage>
        <taxon>Eukaryota</taxon>
        <taxon>Sar</taxon>
        <taxon>Alveolata</taxon>
        <taxon>Dinophyceae</taxon>
        <taxon>Suessiales</taxon>
        <taxon>Suessiaceae</taxon>
        <taxon>Polarella</taxon>
    </lineage>
</organism>
<feature type="non-terminal residue" evidence="8">
    <location>
        <position position="160"/>
    </location>
</feature>
<dbReference type="SUPFAM" id="SSF54534">
    <property type="entry name" value="FKBP-like"/>
    <property type="match status" value="1"/>
</dbReference>
<dbReference type="PROSITE" id="PS50198">
    <property type="entry name" value="PPIC_PPIASE_2"/>
    <property type="match status" value="1"/>
</dbReference>
<dbReference type="EC" id="5.2.1.8" evidence="5"/>
<dbReference type="PANTHER" id="PTHR10657">
    <property type="entry name" value="PEPTIDYL-PROLYL CIS-TRANS ISOMERASE"/>
    <property type="match status" value="1"/>
</dbReference>
<dbReference type="PANTHER" id="PTHR10657:SF4">
    <property type="entry name" value="PEPTIDYL-PROLYL CIS-TRANS ISOMERASE-RELATED"/>
    <property type="match status" value="1"/>
</dbReference>
<sequence>AADPLAAANELAKRRKTQADKKQESALPERATTEGEIRVWHILKKHKDFFGKAASSWRQKQIIWPKKEAAAALKTLKFKLENAGYGGGQQALQRKFENYARQESDDDVSAKVGGDLGPITKKKKLFGGYEFSKASFALKLGDVSDVIETAEGVHLIARFE</sequence>
<evidence type="ECO:0000256" key="3">
    <source>
        <dbReference type="ARBA" id="ARBA00023235"/>
    </source>
</evidence>
<evidence type="ECO:0000256" key="5">
    <source>
        <dbReference type="RuleBase" id="RU363014"/>
    </source>
</evidence>
<dbReference type="InterPro" id="IPR046357">
    <property type="entry name" value="PPIase_dom_sf"/>
</dbReference>
<feature type="domain" description="PpiC" evidence="7">
    <location>
        <begin position="34"/>
        <end position="160"/>
    </location>
</feature>
<evidence type="ECO:0000256" key="6">
    <source>
        <dbReference type="SAM" id="MobiDB-lite"/>
    </source>
</evidence>
<protein>
    <recommendedName>
        <fullName evidence="5">Peptidyl-prolyl cis-trans isomerase</fullName>
        <ecNumber evidence="5">5.2.1.8</ecNumber>
    </recommendedName>
</protein>
<dbReference type="GO" id="GO:0003755">
    <property type="term" value="F:peptidyl-prolyl cis-trans isomerase activity"/>
    <property type="evidence" value="ECO:0007669"/>
    <property type="project" value="UniProtKB-UniRule"/>
</dbReference>
<comment type="caution">
    <text evidence="8">The sequence shown here is derived from an EMBL/GenBank/DDBJ whole genome shotgun (WGS) entry which is preliminary data.</text>
</comment>
<dbReference type="InterPro" id="IPR000297">
    <property type="entry name" value="PPIase_PpiC"/>
</dbReference>
<dbReference type="AlphaFoldDB" id="A0A813E047"/>
<evidence type="ECO:0000256" key="2">
    <source>
        <dbReference type="ARBA" id="ARBA00023110"/>
    </source>
</evidence>
<proteinExistence type="predicted"/>
<evidence type="ECO:0000256" key="1">
    <source>
        <dbReference type="ARBA" id="ARBA00000971"/>
    </source>
</evidence>
<keyword evidence="3 4" id="KW-0413">Isomerase</keyword>
<dbReference type="Pfam" id="PF00639">
    <property type="entry name" value="Rotamase"/>
    <property type="match status" value="1"/>
</dbReference>
<dbReference type="OrthoDB" id="2530521at2759"/>
<dbReference type="Gene3D" id="3.10.50.40">
    <property type="match status" value="1"/>
</dbReference>
<feature type="region of interest" description="Disordered" evidence="6">
    <location>
        <begin position="1"/>
        <end position="32"/>
    </location>
</feature>
<evidence type="ECO:0000313" key="9">
    <source>
        <dbReference type="Proteomes" id="UP000654075"/>
    </source>
</evidence>
<gene>
    <name evidence="8" type="ORF">PGLA1383_LOCUS11766</name>
</gene>
<dbReference type="EMBL" id="CAJNNV010006148">
    <property type="protein sequence ID" value="CAE8593153.1"/>
    <property type="molecule type" value="Genomic_DNA"/>
</dbReference>
<evidence type="ECO:0000259" key="7">
    <source>
        <dbReference type="PROSITE" id="PS50198"/>
    </source>
</evidence>
<accession>A0A813E047</accession>
<evidence type="ECO:0000256" key="4">
    <source>
        <dbReference type="PROSITE-ProRule" id="PRU00278"/>
    </source>
</evidence>